<comment type="caution">
    <text evidence="1">The sequence shown here is derived from an EMBL/GenBank/DDBJ whole genome shotgun (WGS) entry which is preliminary data.</text>
</comment>
<dbReference type="AlphaFoldDB" id="A0A9J6H5A5"/>
<evidence type="ECO:0000313" key="2">
    <source>
        <dbReference type="Proteomes" id="UP000821853"/>
    </source>
</evidence>
<keyword evidence="2" id="KW-1185">Reference proteome</keyword>
<dbReference type="VEuPathDB" id="VectorBase:HLOH_045755"/>
<reference evidence="1 2" key="1">
    <citation type="journal article" date="2020" name="Cell">
        <title>Large-Scale Comparative Analyses of Tick Genomes Elucidate Their Genetic Diversity and Vector Capacities.</title>
        <authorList>
            <consortium name="Tick Genome and Microbiome Consortium (TIGMIC)"/>
            <person name="Jia N."/>
            <person name="Wang J."/>
            <person name="Shi W."/>
            <person name="Du L."/>
            <person name="Sun Y."/>
            <person name="Zhan W."/>
            <person name="Jiang J.F."/>
            <person name="Wang Q."/>
            <person name="Zhang B."/>
            <person name="Ji P."/>
            <person name="Bell-Sakyi L."/>
            <person name="Cui X.M."/>
            <person name="Yuan T.T."/>
            <person name="Jiang B.G."/>
            <person name="Yang W.F."/>
            <person name="Lam T.T."/>
            <person name="Chang Q.C."/>
            <person name="Ding S.J."/>
            <person name="Wang X.J."/>
            <person name="Zhu J.G."/>
            <person name="Ruan X.D."/>
            <person name="Zhao L."/>
            <person name="Wei J.T."/>
            <person name="Ye R.Z."/>
            <person name="Que T.C."/>
            <person name="Du C.H."/>
            <person name="Zhou Y.H."/>
            <person name="Cheng J.X."/>
            <person name="Dai P.F."/>
            <person name="Guo W.B."/>
            <person name="Han X.H."/>
            <person name="Huang E.J."/>
            <person name="Li L.F."/>
            <person name="Wei W."/>
            <person name="Gao Y.C."/>
            <person name="Liu J.Z."/>
            <person name="Shao H.Z."/>
            <person name="Wang X."/>
            <person name="Wang C.C."/>
            <person name="Yang T.C."/>
            <person name="Huo Q.B."/>
            <person name="Li W."/>
            <person name="Chen H.Y."/>
            <person name="Chen S.E."/>
            <person name="Zhou L.G."/>
            <person name="Ni X.B."/>
            <person name="Tian J.H."/>
            <person name="Sheng Y."/>
            <person name="Liu T."/>
            <person name="Pan Y.S."/>
            <person name="Xia L.Y."/>
            <person name="Li J."/>
            <person name="Zhao F."/>
            <person name="Cao W.C."/>
        </authorList>
    </citation>
    <scope>NUCLEOTIDE SEQUENCE [LARGE SCALE GENOMIC DNA]</scope>
    <source>
        <strain evidence="1">HaeL-2018</strain>
    </source>
</reference>
<organism evidence="1 2">
    <name type="scientific">Haemaphysalis longicornis</name>
    <name type="common">Bush tick</name>
    <dbReference type="NCBI Taxonomy" id="44386"/>
    <lineage>
        <taxon>Eukaryota</taxon>
        <taxon>Metazoa</taxon>
        <taxon>Ecdysozoa</taxon>
        <taxon>Arthropoda</taxon>
        <taxon>Chelicerata</taxon>
        <taxon>Arachnida</taxon>
        <taxon>Acari</taxon>
        <taxon>Parasitiformes</taxon>
        <taxon>Ixodida</taxon>
        <taxon>Ixodoidea</taxon>
        <taxon>Ixodidae</taxon>
        <taxon>Haemaphysalinae</taxon>
        <taxon>Haemaphysalis</taxon>
    </lineage>
</organism>
<sequence>MFPHSFAIFSDSVKHTAREDGAQPAERGTSEVMKDMSAALSTNQMQLQRGIAGYTPLRQLTDIWLKSPTKSDYIRKGKKLERAVTRILNIKPPQFFTRLPRTLDDRGMWKASEWK</sequence>
<gene>
    <name evidence="1" type="ORF">HPB48_023412</name>
</gene>
<dbReference type="EMBL" id="JABSTR010000476">
    <property type="protein sequence ID" value="KAH9382851.1"/>
    <property type="molecule type" value="Genomic_DNA"/>
</dbReference>
<accession>A0A9J6H5A5</accession>
<name>A0A9J6H5A5_HAELO</name>
<dbReference type="Proteomes" id="UP000821853">
    <property type="component" value="Unassembled WGS sequence"/>
</dbReference>
<proteinExistence type="predicted"/>
<protein>
    <submittedName>
        <fullName evidence="1">Uncharacterized protein</fullName>
    </submittedName>
</protein>
<evidence type="ECO:0000313" key="1">
    <source>
        <dbReference type="EMBL" id="KAH9382851.1"/>
    </source>
</evidence>